<dbReference type="Pfam" id="PF17390">
    <property type="entry name" value="Bac_rhamnosid_C"/>
    <property type="match status" value="1"/>
</dbReference>
<comment type="caution">
    <text evidence="2">The sequence shown here is derived from an EMBL/GenBank/DDBJ whole genome shotgun (WGS) entry which is preliminary data.</text>
</comment>
<dbReference type="PANTHER" id="PTHR34987:SF4">
    <property type="entry name" value="ALPHA-L-RHAMNOSIDASE C-TERMINAL DOMAIN-CONTAINING PROTEIN"/>
    <property type="match status" value="1"/>
</dbReference>
<name>A0ABQ3HUJ4_9SPHI</name>
<protein>
    <recommendedName>
        <fullName evidence="1">Alpha-L-rhamnosidase C-terminal domain-containing protein</fullName>
    </recommendedName>
</protein>
<dbReference type="InterPro" id="IPR012341">
    <property type="entry name" value="6hp_glycosidase-like_sf"/>
</dbReference>
<proteinExistence type="predicted"/>
<keyword evidence="3" id="KW-1185">Reference proteome</keyword>
<dbReference type="InterPro" id="IPR035398">
    <property type="entry name" value="Bac_rhamnosid_C"/>
</dbReference>
<feature type="domain" description="Alpha-L-rhamnosidase C-terminal" evidence="1">
    <location>
        <begin position="72"/>
        <end position="144"/>
    </location>
</feature>
<dbReference type="Gene3D" id="2.60.420.10">
    <property type="entry name" value="Maltose phosphorylase, domain 3"/>
    <property type="match status" value="1"/>
</dbReference>
<reference evidence="3" key="1">
    <citation type="journal article" date="2019" name="Int. J. Syst. Evol. Microbiol.">
        <title>The Global Catalogue of Microorganisms (GCM) 10K type strain sequencing project: providing services to taxonomists for standard genome sequencing and annotation.</title>
        <authorList>
            <consortium name="The Broad Institute Genomics Platform"/>
            <consortium name="The Broad Institute Genome Sequencing Center for Infectious Disease"/>
            <person name="Wu L."/>
            <person name="Ma J."/>
        </authorList>
    </citation>
    <scope>NUCLEOTIDE SEQUENCE [LARGE SCALE GENOMIC DNA]</scope>
    <source>
        <strain evidence="3">CGMCC 1.12966</strain>
    </source>
</reference>
<accession>A0ABQ3HUJ4</accession>
<dbReference type="SUPFAM" id="SSF48208">
    <property type="entry name" value="Six-hairpin glycosidases"/>
    <property type="match status" value="1"/>
</dbReference>
<evidence type="ECO:0000313" key="2">
    <source>
        <dbReference type="EMBL" id="GHE35870.1"/>
    </source>
</evidence>
<evidence type="ECO:0000259" key="1">
    <source>
        <dbReference type="Pfam" id="PF17390"/>
    </source>
</evidence>
<gene>
    <name evidence="2" type="ORF">GCM10017764_19010</name>
</gene>
<dbReference type="InterPro" id="IPR008928">
    <property type="entry name" value="6-hairpin_glycosidase_sf"/>
</dbReference>
<sequence length="176" mass="19428">MEKYVMEALFKMGEGQFGLQRAKDRFKEMVDDPDRTTLYEGWGVGERGFGGGTTNHAWSGGGQIVLTEYLFGLKPLAPGYTTFLLQPQPAGLKSGKLTIPTVKGFITVSFNNDKQGFKLRLHIPKGCTAIVKLPKGHSIYVNKKIRANSEDDSETAGFVTFELNEGKHQVSRDLAI</sequence>
<dbReference type="Gene3D" id="1.50.10.10">
    <property type="match status" value="1"/>
</dbReference>
<evidence type="ECO:0000313" key="3">
    <source>
        <dbReference type="Proteomes" id="UP000620550"/>
    </source>
</evidence>
<dbReference type="Proteomes" id="UP000620550">
    <property type="component" value="Unassembled WGS sequence"/>
</dbReference>
<organism evidence="2 3">
    <name type="scientific">Sphingobacterium griseoflavum</name>
    <dbReference type="NCBI Taxonomy" id="1474952"/>
    <lineage>
        <taxon>Bacteria</taxon>
        <taxon>Pseudomonadati</taxon>
        <taxon>Bacteroidota</taxon>
        <taxon>Sphingobacteriia</taxon>
        <taxon>Sphingobacteriales</taxon>
        <taxon>Sphingobacteriaceae</taxon>
        <taxon>Sphingobacterium</taxon>
    </lineage>
</organism>
<dbReference type="PANTHER" id="PTHR34987">
    <property type="entry name" value="C, PUTATIVE (AFU_ORTHOLOGUE AFUA_3G02880)-RELATED"/>
    <property type="match status" value="1"/>
</dbReference>
<dbReference type="EMBL" id="BNAF01000006">
    <property type="protein sequence ID" value="GHE35870.1"/>
    <property type="molecule type" value="Genomic_DNA"/>
</dbReference>